<protein>
    <recommendedName>
        <fullName evidence="7">Cytochrome P450</fullName>
    </recommendedName>
</protein>
<dbReference type="Pfam" id="PF00067">
    <property type="entry name" value="p450"/>
    <property type="match status" value="1"/>
</dbReference>
<dbReference type="InterPro" id="IPR017972">
    <property type="entry name" value="Cyt_P450_CS"/>
</dbReference>
<dbReference type="SUPFAM" id="SSF48264">
    <property type="entry name" value="Cytochrome P450"/>
    <property type="match status" value="1"/>
</dbReference>
<keyword evidence="4" id="KW-0349">Heme</keyword>
<dbReference type="PANTHER" id="PTHR46696">
    <property type="entry name" value="P450, PUTATIVE (EUROFUNG)-RELATED"/>
    <property type="match status" value="1"/>
</dbReference>
<evidence type="ECO:0000313" key="5">
    <source>
        <dbReference type="EMBL" id="KAK4641674.1"/>
    </source>
</evidence>
<dbReference type="CDD" id="cd11030">
    <property type="entry name" value="CYP105-like"/>
    <property type="match status" value="1"/>
</dbReference>
<dbReference type="InterPro" id="IPR001128">
    <property type="entry name" value="Cyt_P450"/>
</dbReference>
<organism evidence="5 6">
    <name type="scientific">Podospora bellae-mahoneyi</name>
    <dbReference type="NCBI Taxonomy" id="2093777"/>
    <lineage>
        <taxon>Eukaryota</taxon>
        <taxon>Fungi</taxon>
        <taxon>Dikarya</taxon>
        <taxon>Ascomycota</taxon>
        <taxon>Pezizomycotina</taxon>
        <taxon>Sordariomycetes</taxon>
        <taxon>Sordariomycetidae</taxon>
        <taxon>Sordariales</taxon>
        <taxon>Podosporaceae</taxon>
        <taxon>Podospora</taxon>
    </lineage>
</organism>
<keyword evidence="4" id="KW-0560">Oxidoreductase</keyword>
<evidence type="ECO:0000256" key="4">
    <source>
        <dbReference type="RuleBase" id="RU000461"/>
    </source>
</evidence>
<evidence type="ECO:0000256" key="3">
    <source>
        <dbReference type="ARBA" id="ARBA00023004"/>
    </source>
</evidence>
<dbReference type="EMBL" id="JAFFGZ010000007">
    <property type="protein sequence ID" value="KAK4641674.1"/>
    <property type="molecule type" value="Genomic_DNA"/>
</dbReference>
<evidence type="ECO:0008006" key="7">
    <source>
        <dbReference type="Google" id="ProtNLM"/>
    </source>
</evidence>
<evidence type="ECO:0000256" key="1">
    <source>
        <dbReference type="ARBA" id="ARBA00010617"/>
    </source>
</evidence>
<keyword evidence="2 4" id="KW-0479">Metal-binding</keyword>
<dbReference type="PROSITE" id="PS00086">
    <property type="entry name" value="CYTOCHROME_P450"/>
    <property type="match status" value="1"/>
</dbReference>
<name>A0ABR0FD43_9PEZI</name>
<keyword evidence="3 4" id="KW-0408">Iron</keyword>
<dbReference type="PANTHER" id="PTHR46696:SF6">
    <property type="entry name" value="P450, PUTATIVE (EUROFUNG)-RELATED"/>
    <property type="match status" value="1"/>
</dbReference>
<comment type="similarity">
    <text evidence="1 4">Belongs to the cytochrome P450 family.</text>
</comment>
<dbReference type="InterPro" id="IPR036396">
    <property type="entry name" value="Cyt_P450_sf"/>
</dbReference>
<keyword evidence="4" id="KW-0503">Monooxygenase</keyword>
<dbReference type="InterPro" id="IPR002397">
    <property type="entry name" value="Cyt_P450_B"/>
</dbReference>
<evidence type="ECO:0000313" key="6">
    <source>
        <dbReference type="Proteomes" id="UP001322138"/>
    </source>
</evidence>
<comment type="caution">
    <text evidence="5">The sequence shown here is derived from an EMBL/GenBank/DDBJ whole genome shotgun (WGS) entry which is preliminary data.</text>
</comment>
<dbReference type="RefSeq" id="XP_062730650.1">
    <property type="nucleotide sequence ID" value="XM_062880451.1"/>
</dbReference>
<gene>
    <name evidence="5" type="ORF">QC761_512910</name>
</gene>
<dbReference type="Proteomes" id="UP001322138">
    <property type="component" value="Unassembled WGS sequence"/>
</dbReference>
<dbReference type="GeneID" id="87899933"/>
<dbReference type="Gene3D" id="1.10.630.10">
    <property type="entry name" value="Cytochrome P450"/>
    <property type="match status" value="1"/>
</dbReference>
<sequence length="478" mass="53264">MLCNNDPWSINIWGDTNTISHPIFSVHASSKMTATLTQTPRLSQPPFRTTTLHFLKRSLATMGAVDMPGFPFKRASGLDPPAEFAKLRKTDPVSKVKLFDGSPAWLVTKYKDVCQVATDQRLSKERRRPGFPELNANGKLAAKQRPTFVDMDPPEHTKYRGMVEFAFTTEHIDSLKPYITKTVTDLLDKMKSKGCSSGPMDLVQEFALPVPSAAQMIYTILGVPFEDLEFLTQQNAIRTNGSSTAREASAAAHPTSKLTCDLRELLKYLTQLVEKRLESPKDDLVSRLVTEQVKTGNLSKEDAVQMTFLLLVAGNATMVNMIALGVVTLFQNPDQLAELKADPEKWADPFVEELCRYHTASAMAMKRTAKEDVEIGGKIIRAGEGIIASNQSANRDEDIFSDPERFDMHRKWGQECALGFGFGPHRCIGEHLAKTVLMTVFATLFDRVPSLKLAKPIDEIEYTPLDRDVGIVKLLVSW</sequence>
<keyword evidence="6" id="KW-1185">Reference proteome</keyword>
<proteinExistence type="inferred from homology"/>
<dbReference type="PRINTS" id="PR00359">
    <property type="entry name" value="BP450"/>
</dbReference>
<accession>A0ABR0FD43</accession>
<evidence type="ECO:0000256" key="2">
    <source>
        <dbReference type="ARBA" id="ARBA00022723"/>
    </source>
</evidence>
<reference evidence="5 6" key="1">
    <citation type="journal article" date="2023" name="bioRxiv">
        <title>High-quality genome assemblies of four members of thePodospora anserinaspecies complex.</title>
        <authorList>
            <person name="Ament-Velasquez S.L."/>
            <person name="Vogan A.A."/>
            <person name="Wallerman O."/>
            <person name="Hartmann F."/>
            <person name="Gautier V."/>
            <person name="Silar P."/>
            <person name="Giraud T."/>
            <person name="Johannesson H."/>
        </authorList>
    </citation>
    <scope>NUCLEOTIDE SEQUENCE [LARGE SCALE GENOMIC DNA]</scope>
    <source>
        <strain evidence="5 6">CBS 112042</strain>
    </source>
</reference>